<evidence type="ECO:0000313" key="2">
    <source>
        <dbReference type="EMBL" id="AKQ03864.1"/>
    </source>
</evidence>
<dbReference type="InterPro" id="IPR046671">
    <property type="entry name" value="DUF6541"/>
</dbReference>
<feature type="transmembrane region" description="Helical" evidence="1">
    <location>
        <begin position="244"/>
        <end position="264"/>
    </location>
</feature>
<feature type="transmembrane region" description="Helical" evidence="1">
    <location>
        <begin position="304"/>
        <end position="323"/>
    </location>
</feature>
<name>A0A0H4TSV5_9ACTN</name>
<dbReference type="Pfam" id="PF20176">
    <property type="entry name" value="DUF6541"/>
    <property type="match status" value="1"/>
</dbReference>
<keyword evidence="1" id="KW-0472">Membrane</keyword>
<reference evidence="2" key="1">
    <citation type="journal article" date="2015" name="ISME J.">
        <title>Aquifer environment selects for microbial species cohorts in sediment and groundwater.</title>
        <authorList>
            <person name="Hug L.A."/>
            <person name="Thomas B.C."/>
            <person name="Brown C.T."/>
            <person name="Frischkorn K.R."/>
            <person name="Williams K.H."/>
            <person name="Tringe S.G."/>
            <person name="Banfield J.F."/>
        </authorList>
    </citation>
    <scope>NUCLEOTIDE SEQUENCE</scope>
</reference>
<sequence>MQDTVPEQQDAAEPLAPNRRPRRHLPWPILVVSAVVLFNLIVLRAEARPVQNLNDASVHRSMIAWAEDRWREGHLPFDGWYPDLSLGSSRFHHYQSFPHVLTGLVAVPLGSERALAWTLYLGLAFWPFAVYAGGRLLGWGPWVCAIAAACSPLILSEPGLGYEWGSYAWRGYGTWTQLWGMWLLPFAWGLSWRAISRGRSYWLASLVLALTIAVHLLTGYLALLSLGIFVLVSFRSFWKRLARAALIGFGALLVAAWVVVPLVADRLWTVQDEFSRGKIYYDSFGAKQILSWFASGEIFDRSRIVPLVTILVVAGLVVALWRFRREERARVLLGVFMISLLLFFGRSTLGPVLKLLPGSGDLFLRRFVFGVHLAGLYLAGIGAVRLGQFGLALLRRVRLHGRAAIAVASVAGVVFLAPAFVDRASWAATGARWIDEQAVFDATEGADVSALIQIALENGPGRFYGGMRSNWGARYRIGQVPMYAVLLAHSVEGVGFTRPTWSLSSPIEYRFSETNPAHYDLFDIRYLILSQDRRPPVDAEELARRGRHVLYEVRSGGYVEIVDVLPAVEAGRTDLGAQVAPWLGSDLPSRGANPGIAFEGHAAPDATTTEDAVPEDPPGLVAAEAVDLREGVATTTVALGRPAMVMLKTSFDPRWQVTVDGVAAQPQMIAPSFVGRLVPAGRHVVRFEYEPYPRYDVLLLIGALTLAGLAFGPGWLERRRSGAGASGTGGVADD</sequence>
<organism evidence="2">
    <name type="scientific">uncultured actinobacterium Rifle_16ft_4_minimus_38826</name>
    <dbReference type="NCBI Taxonomy" id="1665148"/>
    <lineage>
        <taxon>Bacteria</taxon>
        <taxon>Bacillati</taxon>
        <taxon>Actinomycetota</taxon>
        <taxon>Actinomycetes</taxon>
        <taxon>marine Actinobacteria clade</taxon>
        <taxon>environmental samples</taxon>
    </lineage>
</organism>
<keyword evidence="1" id="KW-1133">Transmembrane helix</keyword>
<keyword evidence="1" id="KW-0812">Transmembrane</keyword>
<proteinExistence type="predicted"/>
<dbReference type="EMBL" id="KT007023">
    <property type="protein sequence ID" value="AKQ03864.1"/>
    <property type="molecule type" value="Genomic_DNA"/>
</dbReference>
<feature type="transmembrane region" description="Helical" evidence="1">
    <location>
        <begin position="399"/>
        <end position="421"/>
    </location>
</feature>
<dbReference type="AlphaFoldDB" id="A0A0H4TSV5"/>
<feature type="transmembrane region" description="Helical" evidence="1">
    <location>
        <begin position="330"/>
        <end position="347"/>
    </location>
</feature>
<feature type="transmembrane region" description="Helical" evidence="1">
    <location>
        <begin position="176"/>
        <end position="195"/>
    </location>
</feature>
<accession>A0A0H4TSV5</accession>
<feature type="transmembrane region" description="Helical" evidence="1">
    <location>
        <begin position="367"/>
        <end position="387"/>
    </location>
</feature>
<evidence type="ECO:0008006" key="3">
    <source>
        <dbReference type="Google" id="ProtNLM"/>
    </source>
</evidence>
<feature type="transmembrane region" description="Helical" evidence="1">
    <location>
        <begin position="25"/>
        <end position="43"/>
    </location>
</feature>
<protein>
    <recommendedName>
        <fullName evidence="3">Membrane protein 6-pyruvoyl-tetrahydropterin synthase-related domain-containing protein</fullName>
    </recommendedName>
</protein>
<feature type="transmembrane region" description="Helical" evidence="1">
    <location>
        <begin position="201"/>
        <end position="232"/>
    </location>
</feature>
<evidence type="ECO:0000256" key="1">
    <source>
        <dbReference type="SAM" id="Phobius"/>
    </source>
</evidence>